<organism evidence="1 2">
    <name type="scientific">Hyalomma asiaticum</name>
    <name type="common">Tick</name>
    <dbReference type="NCBI Taxonomy" id="266040"/>
    <lineage>
        <taxon>Eukaryota</taxon>
        <taxon>Metazoa</taxon>
        <taxon>Ecdysozoa</taxon>
        <taxon>Arthropoda</taxon>
        <taxon>Chelicerata</taxon>
        <taxon>Arachnida</taxon>
        <taxon>Acari</taxon>
        <taxon>Parasitiformes</taxon>
        <taxon>Ixodida</taxon>
        <taxon>Ixodoidea</taxon>
        <taxon>Ixodidae</taxon>
        <taxon>Hyalomminae</taxon>
        <taxon>Hyalomma</taxon>
    </lineage>
</organism>
<protein>
    <submittedName>
        <fullName evidence="1">Uncharacterized protein</fullName>
    </submittedName>
</protein>
<keyword evidence="2" id="KW-1185">Reference proteome</keyword>
<name>A0ACB7SNK5_HYAAI</name>
<proteinExistence type="predicted"/>
<evidence type="ECO:0000313" key="1">
    <source>
        <dbReference type="EMBL" id="KAH6935489.1"/>
    </source>
</evidence>
<accession>A0ACB7SNK5</accession>
<comment type="caution">
    <text evidence="1">The sequence shown here is derived from an EMBL/GenBank/DDBJ whole genome shotgun (WGS) entry which is preliminary data.</text>
</comment>
<dbReference type="EMBL" id="CM023483">
    <property type="protein sequence ID" value="KAH6935489.1"/>
    <property type="molecule type" value="Genomic_DNA"/>
</dbReference>
<sequence>MSADDIIVVLKQSETLHLKAIFQIGDLSVAVAQYVGGEAGATLNVWPVWAQNLIVFGTQYAEAANKLARDGNLNLGSGSVPLRGHVKLNEEVCRGVITVQANETTVSLKGKSVWREGELAFVRKLGTSNLAMLTFVGRRLPRHVHYNCECSVVGEYKRTIPASYSCGTIGHQQDNCPHPDVSRCGYCGQGVRASERIQTHRGSGKKTSKPSGNKGASSGKPGQVNGPAAGNNTSKKNPKTSGQSVKPPALQEGDFPPLANSNAETTYKVSNWAGVASTSSPSPSPLELELKKEIALLRTQNEQLEQKIHSKSGDESASLCSGMGTVTSDPLISNLESRMTALEKSVSDQMAPLPTMLAQIIQAQIREMVSTVTQQITAAVTQSVTSWIQASPKFFRWAGPAKEVGRPSKLDEDKTEYVPLVTALQATVSQPASSAKDGTRNLSEAG</sequence>
<gene>
    <name evidence="1" type="ORF">HPB50_006210</name>
</gene>
<reference evidence="1" key="1">
    <citation type="submission" date="2020-05" db="EMBL/GenBank/DDBJ databases">
        <title>Large-scale comparative analyses of tick genomes elucidate their genetic diversity and vector capacities.</title>
        <authorList>
            <person name="Jia N."/>
            <person name="Wang J."/>
            <person name="Shi W."/>
            <person name="Du L."/>
            <person name="Sun Y."/>
            <person name="Zhan W."/>
            <person name="Jiang J."/>
            <person name="Wang Q."/>
            <person name="Zhang B."/>
            <person name="Ji P."/>
            <person name="Sakyi L.B."/>
            <person name="Cui X."/>
            <person name="Yuan T."/>
            <person name="Jiang B."/>
            <person name="Yang W."/>
            <person name="Lam T.T.-Y."/>
            <person name="Chang Q."/>
            <person name="Ding S."/>
            <person name="Wang X."/>
            <person name="Zhu J."/>
            <person name="Ruan X."/>
            <person name="Zhao L."/>
            <person name="Wei J."/>
            <person name="Que T."/>
            <person name="Du C."/>
            <person name="Cheng J."/>
            <person name="Dai P."/>
            <person name="Han X."/>
            <person name="Huang E."/>
            <person name="Gao Y."/>
            <person name="Liu J."/>
            <person name="Shao H."/>
            <person name="Ye R."/>
            <person name="Li L."/>
            <person name="Wei W."/>
            <person name="Wang X."/>
            <person name="Wang C."/>
            <person name="Yang T."/>
            <person name="Huo Q."/>
            <person name="Li W."/>
            <person name="Guo W."/>
            <person name="Chen H."/>
            <person name="Zhou L."/>
            <person name="Ni X."/>
            <person name="Tian J."/>
            <person name="Zhou Y."/>
            <person name="Sheng Y."/>
            <person name="Liu T."/>
            <person name="Pan Y."/>
            <person name="Xia L."/>
            <person name="Li J."/>
            <person name="Zhao F."/>
            <person name="Cao W."/>
        </authorList>
    </citation>
    <scope>NUCLEOTIDE SEQUENCE</scope>
    <source>
        <strain evidence="1">Hyas-2018</strain>
    </source>
</reference>
<dbReference type="Proteomes" id="UP000821845">
    <property type="component" value="Chromosome 3"/>
</dbReference>
<evidence type="ECO:0000313" key="2">
    <source>
        <dbReference type="Proteomes" id="UP000821845"/>
    </source>
</evidence>